<protein>
    <submittedName>
        <fullName evidence="1">Uncharacterized protein</fullName>
    </submittedName>
</protein>
<accession>X1HRU1</accession>
<evidence type="ECO:0000313" key="1">
    <source>
        <dbReference type="EMBL" id="GAH56544.1"/>
    </source>
</evidence>
<reference evidence="1" key="1">
    <citation type="journal article" date="2014" name="Front. Microbiol.">
        <title>High frequency of phylogenetically diverse reductive dehalogenase-homologous genes in deep subseafloor sedimentary metagenomes.</title>
        <authorList>
            <person name="Kawai M."/>
            <person name="Futagami T."/>
            <person name="Toyoda A."/>
            <person name="Takaki Y."/>
            <person name="Nishi S."/>
            <person name="Hori S."/>
            <person name="Arai W."/>
            <person name="Tsubouchi T."/>
            <person name="Morono Y."/>
            <person name="Uchiyama I."/>
            <person name="Ito T."/>
            <person name="Fujiyama A."/>
            <person name="Inagaki F."/>
            <person name="Takami H."/>
        </authorList>
    </citation>
    <scope>NUCLEOTIDE SEQUENCE</scope>
    <source>
        <strain evidence="1">Expedition CK06-06</strain>
    </source>
</reference>
<proteinExistence type="predicted"/>
<dbReference type="EMBL" id="BARU01023731">
    <property type="protein sequence ID" value="GAH56544.1"/>
    <property type="molecule type" value="Genomic_DNA"/>
</dbReference>
<organism evidence="1">
    <name type="scientific">marine sediment metagenome</name>
    <dbReference type="NCBI Taxonomy" id="412755"/>
    <lineage>
        <taxon>unclassified sequences</taxon>
        <taxon>metagenomes</taxon>
        <taxon>ecological metagenomes</taxon>
    </lineage>
</organism>
<sequence length="56" mass="6977">MNSTLSQLRSFVETEISKVNETFGWVQEFRDTITEFFADPLQWFYDRLEEIFERYW</sequence>
<gene>
    <name evidence="1" type="ORF">S03H2_38480</name>
</gene>
<comment type="caution">
    <text evidence="1">The sequence shown here is derived from an EMBL/GenBank/DDBJ whole genome shotgun (WGS) entry which is preliminary data.</text>
</comment>
<name>X1HRU1_9ZZZZ</name>
<dbReference type="AlphaFoldDB" id="X1HRU1"/>